<dbReference type="Proteomes" id="UP000015559">
    <property type="component" value="Chromosome"/>
</dbReference>
<sequence>MAPYIYWFLLALVLLALEMATGTFYMLVLGLALGVGGIVALLGMSLPLQLTLCAVTGIVGTVILRRSKFGRPDAALNQGLDIGQPVQVVVWKEDGTARVHYRGAEWDAEPESTDTPRDQTLYIKTMRGSILILTHLKL</sequence>
<gene>
    <name evidence="2" type="ORF">SCD_n02212</name>
</gene>
<dbReference type="HOGENOM" id="CLU_116732_0_0_4"/>
<keyword evidence="1" id="KW-0812">Transmembrane</keyword>
<reference evidence="2 3" key="1">
    <citation type="journal article" date="2012" name="Appl. Environ. Microbiol.">
        <title>Draft genome sequence of a psychrotolerant sulfur-oxidizing bacterium, Sulfuricella denitrificans skB26, and proteomic insights into cold adaptation.</title>
        <authorList>
            <person name="Watanabe T."/>
            <person name="Kojima H."/>
            <person name="Fukui M."/>
        </authorList>
    </citation>
    <scope>NUCLEOTIDE SEQUENCE [LARGE SCALE GENOMIC DNA]</scope>
    <source>
        <strain evidence="3">skB26</strain>
    </source>
</reference>
<evidence type="ECO:0000313" key="3">
    <source>
        <dbReference type="Proteomes" id="UP000015559"/>
    </source>
</evidence>
<dbReference type="OrthoDB" id="5654021at2"/>
<dbReference type="AlphaFoldDB" id="S6AIF9"/>
<evidence type="ECO:0000256" key="1">
    <source>
        <dbReference type="SAM" id="Phobius"/>
    </source>
</evidence>
<keyword evidence="1" id="KW-0472">Membrane</keyword>
<accession>S6AIF9</accession>
<evidence type="ECO:0000313" key="2">
    <source>
        <dbReference type="EMBL" id="BAN36021.1"/>
    </source>
</evidence>
<feature type="transmembrane region" description="Helical" evidence="1">
    <location>
        <begin position="38"/>
        <end position="64"/>
    </location>
</feature>
<feature type="transmembrane region" description="Helical" evidence="1">
    <location>
        <begin position="7"/>
        <end position="32"/>
    </location>
</feature>
<dbReference type="RefSeq" id="WP_023506966.1">
    <property type="nucleotide sequence ID" value="NC_022357.1"/>
</dbReference>
<proteinExistence type="predicted"/>
<dbReference type="EMBL" id="AP013066">
    <property type="protein sequence ID" value="BAN36021.1"/>
    <property type="molecule type" value="Genomic_DNA"/>
</dbReference>
<keyword evidence="3" id="KW-1185">Reference proteome</keyword>
<organism evidence="2 3">
    <name type="scientific">Sulfuricella denitrificans (strain DSM 22764 / NBRC 105220 / skB26)</name>
    <dbReference type="NCBI Taxonomy" id="1163617"/>
    <lineage>
        <taxon>Bacteria</taxon>
        <taxon>Pseudomonadati</taxon>
        <taxon>Pseudomonadota</taxon>
        <taxon>Betaproteobacteria</taxon>
        <taxon>Nitrosomonadales</taxon>
        <taxon>Sulfuricellaceae</taxon>
        <taxon>Sulfuricella</taxon>
    </lineage>
</organism>
<dbReference type="STRING" id="1163617.SCD_n02212"/>
<name>S6AIF9_SULDS</name>
<dbReference type="KEGG" id="sdr:SCD_n02212"/>
<keyword evidence="1" id="KW-1133">Transmembrane helix</keyword>
<protein>
    <submittedName>
        <fullName evidence="2">Uncharacterized protein</fullName>
    </submittedName>
</protein>
<dbReference type="eggNOG" id="COG1585">
    <property type="taxonomic scope" value="Bacteria"/>
</dbReference>